<feature type="transmembrane region" description="Helical" evidence="1">
    <location>
        <begin position="38"/>
        <end position="59"/>
    </location>
</feature>
<proteinExistence type="predicted"/>
<sequence length="315" mass="32729">MGRTVADKWTTTPHSATGAAVFVREVMTMQVPNRALRLAAASVPATFGVSVLVVVAGALHGATAWALAGLSAVMTLLLRGAAGEGAAGRMAMRARRLSESEQQALRPAIALMCRVGLGPPVVDLRSAPSRPGWVATPFGRRTVVVPAAVVKGLQHGVVSPAMAAASLCHAAAVARSGCCPGAALRMWCAPWALLRAISTPVRRLPLVRLAWQLRWAVVAVTVGQLAVAQQWGLLLVVVVVAAATYLVPAAERVLARRVEEVGDAAVVVHGLGPYYLEALARSGVCVSVARWERLTADTPRAGSPARVVALVPAGR</sequence>
<dbReference type="Proteomes" id="UP001430172">
    <property type="component" value="Unassembled WGS sequence"/>
</dbReference>
<feature type="transmembrane region" description="Helical" evidence="1">
    <location>
        <begin position="233"/>
        <end position="250"/>
    </location>
</feature>
<dbReference type="RefSeq" id="WP_204132624.1">
    <property type="nucleotide sequence ID" value="NZ_JAFDVD010000021.1"/>
</dbReference>
<reference evidence="2" key="1">
    <citation type="submission" date="2021-02" db="EMBL/GenBank/DDBJ databases">
        <title>Phycicoccus sp. MQZ13P-5T, whole genome shotgun sequence.</title>
        <authorList>
            <person name="Tuo L."/>
        </authorList>
    </citation>
    <scope>NUCLEOTIDE SEQUENCE</scope>
    <source>
        <strain evidence="2">MQZ13P-5</strain>
    </source>
</reference>
<keyword evidence="1" id="KW-0472">Membrane</keyword>
<keyword evidence="1" id="KW-0812">Transmembrane</keyword>
<name>A0ABS2CSR9_9MICO</name>
<gene>
    <name evidence="2" type="ORF">JQN70_17320</name>
</gene>
<feature type="transmembrane region" description="Helical" evidence="1">
    <location>
        <begin position="65"/>
        <end position="87"/>
    </location>
</feature>
<protein>
    <recommendedName>
        <fullName evidence="4">Zn-dependent protease with chaperone function</fullName>
    </recommendedName>
</protein>
<keyword evidence="1" id="KW-1133">Transmembrane helix</keyword>
<dbReference type="EMBL" id="JAFDVD010000021">
    <property type="protein sequence ID" value="MBM6402159.1"/>
    <property type="molecule type" value="Genomic_DNA"/>
</dbReference>
<evidence type="ECO:0008006" key="4">
    <source>
        <dbReference type="Google" id="ProtNLM"/>
    </source>
</evidence>
<evidence type="ECO:0000313" key="3">
    <source>
        <dbReference type="Proteomes" id="UP001430172"/>
    </source>
</evidence>
<evidence type="ECO:0000256" key="1">
    <source>
        <dbReference type="SAM" id="Phobius"/>
    </source>
</evidence>
<organism evidence="2 3">
    <name type="scientific">Phycicoccus sonneratiae</name>
    <dbReference type="NCBI Taxonomy" id="2807628"/>
    <lineage>
        <taxon>Bacteria</taxon>
        <taxon>Bacillati</taxon>
        <taxon>Actinomycetota</taxon>
        <taxon>Actinomycetes</taxon>
        <taxon>Micrococcales</taxon>
        <taxon>Intrasporangiaceae</taxon>
        <taxon>Phycicoccus</taxon>
    </lineage>
</organism>
<evidence type="ECO:0000313" key="2">
    <source>
        <dbReference type="EMBL" id="MBM6402159.1"/>
    </source>
</evidence>
<accession>A0ABS2CSR9</accession>
<comment type="caution">
    <text evidence="2">The sequence shown here is derived from an EMBL/GenBank/DDBJ whole genome shotgun (WGS) entry which is preliminary data.</text>
</comment>
<keyword evidence="3" id="KW-1185">Reference proteome</keyword>